<keyword evidence="1" id="KW-0472">Membrane</keyword>
<dbReference type="EMBL" id="CP095071">
    <property type="protein sequence ID" value="UOQ84683.1"/>
    <property type="molecule type" value="Genomic_DNA"/>
</dbReference>
<keyword evidence="1" id="KW-0812">Transmembrane</keyword>
<keyword evidence="3" id="KW-1185">Reference proteome</keyword>
<dbReference type="Proteomes" id="UP000831537">
    <property type="component" value="Chromosome"/>
</dbReference>
<accession>A0ABY4GK03</accession>
<sequence>MGIFFKAMSQKETKNWEKACMVGFYVFLISLFTNQLYFYLFHHYLLSNFAIFWIGLIAAFGWSFILNRKAAKVRA</sequence>
<gene>
    <name evidence="2" type="ORF">MUN87_18795</name>
</gene>
<protein>
    <submittedName>
        <fullName evidence="2">Uncharacterized protein</fullName>
    </submittedName>
</protein>
<feature type="transmembrane region" description="Helical" evidence="1">
    <location>
        <begin position="46"/>
        <end position="66"/>
    </location>
</feature>
<feature type="transmembrane region" description="Helical" evidence="1">
    <location>
        <begin position="21"/>
        <end position="40"/>
    </location>
</feature>
<evidence type="ECO:0000313" key="3">
    <source>
        <dbReference type="Proteomes" id="UP000831537"/>
    </source>
</evidence>
<keyword evidence="1" id="KW-1133">Transmembrane helix</keyword>
<evidence type="ECO:0000256" key="1">
    <source>
        <dbReference type="SAM" id="Phobius"/>
    </source>
</evidence>
<organism evidence="2 3">
    <name type="scientific">Gracilibacillus salinarum</name>
    <dbReference type="NCBI Taxonomy" id="2932255"/>
    <lineage>
        <taxon>Bacteria</taxon>
        <taxon>Bacillati</taxon>
        <taxon>Bacillota</taxon>
        <taxon>Bacilli</taxon>
        <taxon>Bacillales</taxon>
        <taxon>Bacillaceae</taxon>
        <taxon>Gracilibacillus</taxon>
    </lineage>
</organism>
<name>A0ABY4GK03_9BACI</name>
<evidence type="ECO:0000313" key="2">
    <source>
        <dbReference type="EMBL" id="UOQ84683.1"/>
    </source>
</evidence>
<dbReference type="RefSeq" id="WP_244742776.1">
    <property type="nucleotide sequence ID" value="NZ_CP095071.1"/>
</dbReference>
<reference evidence="2 3" key="1">
    <citation type="submission" date="2022-04" db="EMBL/GenBank/DDBJ databases">
        <title>Gracilibacillus sp. isolated from saltern.</title>
        <authorList>
            <person name="Won M."/>
            <person name="Lee C.-M."/>
            <person name="Woen H.-Y."/>
            <person name="Kwon S.-W."/>
        </authorList>
    </citation>
    <scope>NUCLEOTIDE SEQUENCE [LARGE SCALE GENOMIC DNA]</scope>
    <source>
        <strain evidence="2 3">SSPM10-3</strain>
    </source>
</reference>
<proteinExistence type="predicted"/>